<dbReference type="PANTHER" id="PTHR43737">
    <property type="entry name" value="BLL7424 PROTEIN"/>
    <property type="match status" value="1"/>
</dbReference>
<gene>
    <name evidence="1" type="ORF">HG66A1_22350</name>
</gene>
<evidence type="ECO:0000313" key="2">
    <source>
        <dbReference type="Proteomes" id="UP000320421"/>
    </source>
</evidence>
<evidence type="ECO:0000313" key="1">
    <source>
        <dbReference type="EMBL" id="QDT20449.1"/>
    </source>
</evidence>
<dbReference type="Proteomes" id="UP000320421">
    <property type="component" value="Chromosome"/>
</dbReference>
<dbReference type="PANTHER" id="PTHR43737:SF1">
    <property type="entry name" value="DUF1501 DOMAIN-CONTAINING PROTEIN"/>
    <property type="match status" value="1"/>
</dbReference>
<organism evidence="1 2">
    <name type="scientific">Gimesia chilikensis</name>
    <dbReference type="NCBI Taxonomy" id="2605989"/>
    <lineage>
        <taxon>Bacteria</taxon>
        <taxon>Pseudomonadati</taxon>
        <taxon>Planctomycetota</taxon>
        <taxon>Planctomycetia</taxon>
        <taxon>Planctomycetales</taxon>
        <taxon>Planctomycetaceae</taxon>
        <taxon>Gimesia</taxon>
    </lineage>
</organism>
<dbReference type="RefSeq" id="WP_145183260.1">
    <property type="nucleotide sequence ID" value="NZ_CP036266.1"/>
</dbReference>
<proteinExistence type="predicted"/>
<dbReference type="Gene3D" id="3.40.720.10">
    <property type="entry name" value="Alkaline Phosphatase, subunit A"/>
    <property type="match status" value="1"/>
</dbReference>
<dbReference type="InterPro" id="IPR017850">
    <property type="entry name" value="Alkaline_phosphatase_core_sf"/>
</dbReference>
<dbReference type="AlphaFoldDB" id="A0A517PM45"/>
<evidence type="ECO:0008006" key="3">
    <source>
        <dbReference type="Google" id="ProtNLM"/>
    </source>
</evidence>
<sequence length="479" mass="53316">MFSILNQPQRATGKMSRRDVLTTGGAGLLGLSLPKMLQAEQQQIVNPFQGGRAKSVIFLFLFGGPSQLETFDMKPEAPSEIRGPFQPIDCRTPGLLISEHLPRLANVSDKFSVVRSMTHTFNDHSGGGHYIQTGQRWHLPIGGGFDATPKDWPSMGSVVEYLTQHTPGGLERDLPNYTVLPNRLGRLQAGGRYIRPGEYAGWLGRAYNPLSTTVDSRDSTDNPYWRDCSDKELSYQIEGLAPEVPLSTIQRRIDLLKHFDLMKRNFDKEDAQIFDRFRQRALALLTSDNTRNALDIKQEPDALRDQYGRHLFGQSCLMARRLVEAGVRFVTVHYDCVDGYSWDSHRNSDDVKQNLLPTFDQGCATLLADLEQRGMLDETLVVALGEMGRTPKPNKSWGRGHWSQLFPALLAGAGIQGGTTYGSSDRQATKPIEHPTTPEDLAATIYWALGIDPGLMLPDSLERPIPINDGGEPLKQLFG</sequence>
<dbReference type="OrthoDB" id="127333at2"/>
<dbReference type="InterPro" id="IPR006311">
    <property type="entry name" value="TAT_signal"/>
</dbReference>
<reference evidence="1 2" key="1">
    <citation type="submission" date="2019-02" db="EMBL/GenBank/DDBJ databases">
        <title>Deep-cultivation of Planctomycetes and their phenomic and genomic characterization uncovers novel biology.</title>
        <authorList>
            <person name="Wiegand S."/>
            <person name="Jogler M."/>
            <person name="Boedeker C."/>
            <person name="Pinto D."/>
            <person name="Vollmers J."/>
            <person name="Rivas-Marin E."/>
            <person name="Kohn T."/>
            <person name="Peeters S.H."/>
            <person name="Heuer A."/>
            <person name="Rast P."/>
            <person name="Oberbeckmann S."/>
            <person name="Bunk B."/>
            <person name="Jeske O."/>
            <person name="Meyerdierks A."/>
            <person name="Storesund J.E."/>
            <person name="Kallscheuer N."/>
            <person name="Luecker S."/>
            <person name="Lage O.M."/>
            <person name="Pohl T."/>
            <person name="Merkel B.J."/>
            <person name="Hornburger P."/>
            <person name="Mueller R.-W."/>
            <person name="Bruemmer F."/>
            <person name="Labrenz M."/>
            <person name="Spormann A.M."/>
            <person name="Op den Camp H."/>
            <person name="Overmann J."/>
            <person name="Amann R."/>
            <person name="Jetten M.S.M."/>
            <person name="Mascher T."/>
            <person name="Medema M.H."/>
            <person name="Devos D.P."/>
            <person name="Kaster A.-K."/>
            <person name="Ovreas L."/>
            <person name="Rohde M."/>
            <person name="Galperin M.Y."/>
            <person name="Jogler C."/>
        </authorList>
    </citation>
    <scope>NUCLEOTIDE SEQUENCE [LARGE SCALE GENOMIC DNA]</scope>
    <source>
        <strain evidence="1 2">HG66A1</strain>
    </source>
</reference>
<dbReference type="Pfam" id="PF07394">
    <property type="entry name" value="DUF1501"/>
    <property type="match status" value="1"/>
</dbReference>
<dbReference type="PROSITE" id="PS51318">
    <property type="entry name" value="TAT"/>
    <property type="match status" value="1"/>
</dbReference>
<dbReference type="InterPro" id="IPR010869">
    <property type="entry name" value="DUF1501"/>
</dbReference>
<protein>
    <recommendedName>
        <fullName evidence="3">DUF1501 domain-containing protein</fullName>
    </recommendedName>
</protein>
<accession>A0A517PM45</accession>
<keyword evidence="2" id="KW-1185">Reference proteome</keyword>
<name>A0A517PM45_9PLAN</name>
<dbReference type="EMBL" id="CP036266">
    <property type="protein sequence ID" value="QDT20449.1"/>
    <property type="molecule type" value="Genomic_DNA"/>
</dbReference>
<dbReference type="SUPFAM" id="SSF53649">
    <property type="entry name" value="Alkaline phosphatase-like"/>
    <property type="match status" value="1"/>
</dbReference>